<accession>A0ABT4LNC5</accession>
<reference evidence="11" key="1">
    <citation type="submission" date="2022-12" db="EMBL/GenBank/DDBJ databases">
        <title>Bacterial isolates from different developmental stages of Nematostella vectensis.</title>
        <authorList>
            <person name="Fraune S."/>
        </authorList>
    </citation>
    <scope>NUCLEOTIDE SEQUENCE</scope>
    <source>
        <strain evidence="11">G21630-S1</strain>
    </source>
</reference>
<comment type="subcellular location">
    <subcellularLocation>
        <location evidence="1 9">Cell inner membrane</location>
        <topology evidence="1 9">Multi-pass membrane protein</topology>
    </subcellularLocation>
</comment>
<comment type="caution">
    <text evidence="11">The sequence shown here is derived from an EMBL/GenBank/DDBJ whole genome shotgun (WGS) entry which is preliminary data.</text>
</comment>
<proteinExistence type="inferred from homology"/>
<evidence type="ECO:0000313" key="11">
    <source>
        <dbReference type="EMBL" id="MCZ4282587.1"/>
    </source>
</evidence>
<evidence type="ECO:0000256" key="1">
    <source>
        <dbReference type="ARBA" id="ARBA00004429"/>
    </source>
</evidence>
<evidence type="ECO:0000256" key="7">
    <source>
        <dbReference type="ARBA" id="ARBA00023136"/>
    </source>
</evidence>
<keyword evidence="3" id="KW-1003">Cell membrane</keyword>
<keyword evidence="2 9" id="KW-0813">Transport</keyword>
<evidence type="ECO:0000256" key="2">
    <source>
        <dbReference type="ARBA" id="ARBA00022448"/>
    </source>
</evidence>
<dbReference type="EMBL" id="JAPWGY010000008">
    <property type="protein sequence ID" value="MCZ4282587.1"/>
    <property type="molecule type" value="Genomic_DNA"/>
</dbReference>
<comment type="function">
    <text evidence="9">Part of the tripartite ATP-independent periplasmic (TRAP) transport system.</text>
</comment>
<comment type="subunit">
    <text evidence="9">The complex comprises the extracytoplasmic solute receptor protein and the two transmembrane proteins.</text>
</comment>
<evidence type="ECO:0000313" key="12">
    <source>
        <dbReference type="Proteomes" id="UP001069802"/>
    </source>
</evidence>
<feature type="transmembrane region" description="Helical" evidence="9">
    <location>
        <begin position="141"/>
        <end position="163"/>
    </location>
</feature>
<organism evidence="11 12">
    <name type="scientific">Kiloniella laminariae</name>
    <dbReference type="NCBI Taxonomy" id="454162"/>
    <lineage>
        <taxon>Bacteria</taxon>
        <taxon>Pseudomonadati</taxon>
        <taxon>Pseudomonadota</taxon>
        <taxon>Alphaproteobacteria</taxon>
        <taxon>Rhodospirillales</taxon>
        <taxon>Kiloniellaceae</taxon>
        <taxon>Kiloniella</taxon>
    </lineage>
</organism>
<comment type="similarity">
    <text evidence="8 9">Belongs to the TRAP transporter small permease family.</text>
</comment>
<feature type="transmembrane region" description="Helical" evidence="9">
    <location>
        <begin position="90"/>
        <end position="115"/>
    </location>
</feature>
<evidence type="ECO:0000256" key="9">
    <source>
        <dbReference type="RuleBase" id="RU369079"/>
    </source>
</evidence>
<keyword evidence="5 9" id="KW-0812">Transmembrane</keyword>
<name>A0ABT4LNC5_9PROT</name>
<evidence type="ECO:0000259" key="10">
    <source>
        <dbReference type="Pfam" id="PF04290"/>
    </source>
</evidence>
<keyword evidence="4 9" id="KW-0997">Cell inner membrane</keyword>
<keyword evidence="12" id="KW-1185">Reference proteome</keyword>
<dbReference type="Proteomes" id="UP001069802">
    <property type="component" value="Unassembled WGS sequence"/>
</dbReference>
<dbReference type="InterPro" id="IPR007387">
    <property type="entry name" value="TRAP_DctQ"/>
</dbReference>
<keyword evidence="7 9" id="KW-0472">Membrane</keyword>
<evidence type="ECO:0000256" key="8">
    <source>
        <dbReference type="ARBA" id="ARBA00038436"/>
    </source>
</evidence>
<evidence type="ECO:0000256" key="6">
    <source>
        <dbReference type="ARBA" id="ARBA00022989"/>
    </source>
</evidence>
<dbReference type="Pfam" id="PF04290">
    <property type="entry name" value="DctQ"/>
    <property type="match status" value="1"/>
</dbReference>
<feature type="domain" description="Tripartite ATP-independent periplasmic transporters DctQ component" evidence="10">
    <location>
        <begin position="29"/>
        <end position="156"/>
    </location>
</feature>
<dbReference type="PANTHER" id="PTHR35011">
    <property type="entry name" value="2,3-DIKETO-L-GULONATE TRAP TRANSPORTER SMALL PERMEASE PROTEIN YIAM"/>
    <property type="match status" value="1"/>
</dbReference>
<evidence type="ECO:0000256" key="4">
    <source>
        <dbReference type="ARBA" id="ARBA00022519"/>
    </source>
</evidence>
<evidence type="ECO:0000256" key="5">
    <source>
        <dbReference type="ARBA" id="ARBA00022692"/>
    </source>
</evidence>
<feature type="transmembrane region" description="Helical" evidence="9">
    <location>
        <begin position="52"/>
        <end position="70"/>
    </location>
</feature>
<sequence length="191" mass="21235">MMLDKLNKKTKRCSQILAWTGGAMIILSALLVTLEVILRKFFNFSFGGADEIAGYAFGIATSLSLSFALYERAHIRVDAFYNFMPRIIKVILDFISILLLVSFIAVVSYMAFLLLSDTIGSDSHSITPLRVPLSYPQTPWFFGWLACVVSGFILLITTVQALVRKDLALVQSLIGIKSTDELIDDEAVDQK</sequence>
<dbReference type="InterPro" id="IPR055348">
    <property type="entry name" value="DctQ"/>
</dbReference>
<keyword evidence="6 9" id="KW-1133">Transmembrane helix</keyword>
<feature type="transmembrane region" description="Helical" evidence="9">
    <location>
        <begin position="12"/>
        <end position="32"/>
    </location>
</feature>
<protein>
    <recommendedName>
        <fullName evidence="9">TRAP transporter small permease protein</fullName>
    </recommendedName>
</protein>
<evidence type="ECO:0000256" key="3">
    <source>
        <dbReference type="ARBA" id="ARBA00022475"/>
    </source>
</evidence>
<dbReference type="RefSeq" id="WP_269424733.1">
    <property type="nucleotide sequence ID" value="NZ_JAPWGY010000008.1"/>
</dbReference>
<gene>
    <name evidence="11" type="ORF">O4H49_17495</name>
</gene>